<feature type="region of interest" description="Disordered" evidence="1">
    <location>
        <begin position="211"/>
        <end position="259"/>
    </location>
</feature>
<name>A0A6A6Y8F3_9PEZI</name>
<evidence type="ECO:0000313" key="3">
    <source>
        <dbReference type="Proteomes" id="UP000504636"/>
    </source>
</evidence>
<feature type="compositionally biased region" description="Low complexity" evidence="1">
    <location>
        <begin position="1"/>
        <end position="16"/>
    </location>
</feature>
<dbReference type="RefSeq" id="XP_033571061.1">
    <property type="nucleotide sequence ID" value="XM_033722434.1"/>
</dbReference>
<dbReference type="AlphaFoldDB" id="A0A6A6Y8F3"/>
<evidence type="ECO:0000256" key="1">
    <source>
        <dbReference type="SAM" id="MobiDB-lite"/>
    </source>
</evidence>
<sequence>MSSHANSSNPARPSSSQPIGLGIVGIDSEEVYIPRASMLPADEYAYLKKQHELAQQACKDEPLREKHRRLSQKADEEHKLIVNQVKMRSMNVPNATDDRWLDPHFDPDELPEYLSEHFPTHLPPDKQEHYNQRAHEDDRKFDSGYYQDDMTETSSATWRTHGTVDEVLATRLAYLARYGQRLSSGTDPTFMALTDPPVKQEVKAKVQEEVVQDVEKEETPSQDLNKPHSPLPVHKPAKLRKPLPGSKRTPTTRLSIDSSLDSFYEQPTSAFSDDTIASPFSPLSPIVGLAKGLKRKMNSSP</sequence>
<feature type="region of interest" description="Disordered" evidence="1">
    <location>
        <begin position="1"/>
        <end position="21"/>
    </location>
</feature>
<proteinExistence type="predicted"/>
<reference evidence="2 4" key="1">
    <citation type="journal article" date="2020" name="Stud. Mycol.">
        <title>101 Dothideomycetes genomes: a test case for predicting lifestyles and emergence of pathogens.</title>
        <authorList>
            <person name="Haridas S."/>
            <person name="Albert R."/>
            <person name="Binder M."/>
            <person name="Bloem J."/>
            <person name="Labutti K."/>
            <person name="Salamov A."/>
            <person name="Andreopoulos B."/>
            <person name="Baker S."/>
            <person name="Barry K."/>
            <person name="Bills G."/>
            <person name="Bluhm B."/>
            <person name="Cannon C."/>
            <person name="Castanera R."/>
            <person name="Culley D."/>
            <person name="Daum C."/>
            <person name="Ezra D."/>
            <person name="Gonzalez J."/>
            <person name="Henrissat B."/>
            <person name="Kuo A."/>
            <person name="Liang C."/>
            <person name="Lipzen A."/>
            <person name="Lutzoni F."/>
            <person name="Magnuson J."/>
            <person name="Mondo S."/>
            <person name="Nolan M."/>
            <person name="Ohm R."/>
            <person name="Pangilinan J."/>
            <person name="Park H.-J."/>
            <person name="Ramirez L."/>
            <person name="Alfaro M."/>
            <person name="Sun H."/>
            <person name="Tritt A."/>
            <person name="Yoshinaga Y."/>
            <person name="Zwiers L.-H."/>
            <person name="Turgeon B."/>
            <person name="Goodwin S."/>
            <person name="Spatafora J."/>
            <person name="Crous P."/>
            <person name="Grigoriev I."/>
        </authorList>
    </citation>
    <scope>NUCLEOTIDE SEQUENCE</scope>
    <source>
        <strain evidence="2 4">CBS 304.34</strain>
    </source>
</reference>
<accession>A0A6A6Y8F3</accession>
<keyword evidence="3" id="KW-1185">Reference proteome</keyword>
<evidence type="ECO:0000313" key="2">
    <source>
        <dbReference type="EMBL" id="KAF2804097.1"/>
    </source>
</evidence>
<organism evidence="2">
    <name type="scientific">Mytilinidion resinicola</name>
    <dbReference type="NCBI Taxonomy" id="574789"/>
    <lineage>
        <taxon>Eukaryota</taxon>
        <taxon>Fungi</taxon>
        <taxon>Dikarya</taxon>
        <taxon>Ascomycota</taxon>
        <taxon>Pezizomycotina</taxon>
        <taxon>Dothideomycetes</taxon>
        <taxon>Pleosporomycetidae</taxon>
        <taxon>Mytilinidiales</taxon>
        <taxon>Mytilinidiaceae</taxon>
        <taxon>Mytilinidion</taxon>
    </lineage>
</organism>
<dbReference type="EMBL" id="MU003715">
    <property type="protein sequence ID" value="KAF2804097.1"/>
    <property type="molecule type" value="Genomic_DNA"/>
</dbReference>
<dbReference type="Proteomes" id="UP000504636">
    <property type="component" value="Unplaced"/>
</dbReference>
<evidence type="ECO:0000313" key="4">
    <source>
        <dbReference type="RefSeq" id="XP_033571061.1"/>
    </source>
</evidence>
<gene>
    <name evidence="2 4" type="ORF">BDZ99DRAFT_481658</name>
</gene>
<feature type="compositionally biased region" description="Polar residues" evidence="1">
    <location>
        <begin position="248"/>
        <end position="259"/>
    </location>
</feature>
<dbReference type="GeneID" id="54463327"/>
<protein>
    <submittedName>
        <fullName evidence="2 4">Uncharacterized protein</fullName>
    </submittedName>
</protein>
<reference evidence="4" key="2">
    <citation type="submission" date="2020-04" db="EMBL/GenBank/DDBJ databases">
        <authorList>
            <consortium name="NCBI Genome Project"/>
        </authorList>
    </citation>
    <scope>NUCLEOTIDE SEQUENCE</scope>
    <source>
        <strain evidence="4">CBS 304.34</strain>
    </source>
</reference>
<dbReference type="OrthoDB" id="10389552at2759"/>
<reference evidence="4" key="3">
    <citation type="submission" date="2025-04" db="UniProtKB">
        <authorList>
            <consortium name="RefSeq"/>
        </authorList>
    </citation>
    <scope>IDENTIFICATION</scope>
    <source>
        <strain evidence="4">CBS 304.34</strain>
    </source>
</reference>